<keyword evidence="1" id="KW-0175">Coiled coil</keyword>
<evidence type="ECO:0000256" key="2">
    <source>
        <dbReference type="SAM" id="MobiDB-lite"/>
    </source>
</evidence>
<feature type="compositionally biased region" description="Low complexity" evidence="2">
    <location>
        <begin position="780"/>
        <end position="792"/>
    </location>
</feature>
<keyword evidence="3" id="KW-0732">Signal</keyword>
<keyword evidence="4" id="KW-1185">Reference proteome</keyword>
<gene>
    <name evidence="5" type="primary">LOC111592627</name>
</gene>
<feature type="coiled-coil region" evidence="1">
    <location>
        <begin position="254"/>
        <end position="281"/>
    </location>
</feature>
<proteinExistence type="predicted"/>
<dbReference type="GeneID" id="111592627"/>
<feature type="chain" id="PRO_5026858728" evidence="3">
    <location>
        <begin position="23"/>
        <end position="1450"/>
    </location>
</feature>
<feature type="region of interest" description="Disordered" evidence="2">
    <location>
        <begin position="315"/>
        <end position="351"/>
    </location>
</feature>
<sequence length="1450" mass="155316">MQSIKGTLLLLTLCLGASGTWGKLSLEIFNDIWNDLEDGGKSIVEALRNATQDGATVGNDLVDQLGSAKGNPLNDVSELGEDLSNAISESLTAGIKDLSLTLSTSIAELTAKVAAEKNSKKKAALSSGLAALEQLNSVATDLESSLPNINQQLGEKVNSQLSEILDYLLSWSKEQLDRAEQSTDGASLQQAKDVITQFISSSSKNLISVLEELEVRKTLIEQQLNDKISEYSDYVKELVEAMHSCNRLSSFRCKSLIEESIENLRDAHDELERLLKAGKDLIEAGVKATDSVLSLFKKLAENKLKCEKDLEDIVSPNASTTEDNGISSAPNDVSSESDDQSSSAPNGESDDSSIFADLLSKLSESSKSLFENLLNATRDGAAVGKDILEDLHNSKGQFLADVTQLGKELSAAISDALLSQLNSLTDNLLDSITDLEGKIEGERNSRKRKALRTGLAALKELNSSAFKLKSTLLDVGSKLADDLSDKVNNTLNGLLEWGDEQLQRVNNKTAGAGLQQAATIIQQLLEQSTQNLLGALRDLELQKSQLVQEFLEKIRYYAGDTKALIIKMNECLEGPISGAKCVLQVYELVGKLNITKDELETLLRNSKALVKTGLYASKRIASLLKQLAKEKLRSEKDLNDIIDNRPSTTEAATTNARTTSNEGSSELDETATGSDETSSEADELSTSSNGAATESDNESPSSSDETTSDGASDGASPEEGSSESEEPSTEANDESTSASDEATSNGELSGTEEPSTESTAESSSASEEASSDGESSELNDASTESNDQSSSESDGETSNEKSEEASTESDGQSSSASDGESNGESGNSSEESSIFADLLSKLSESSKSLFENLLNATRDGAALGKDILEDLHNSKGQFLADITQLGKELSAAISDALISQLDALTDNLLPSITDLEGKIKGEKNPLKRNALRKGLTALKELNSSALTLKSTLLDVGSKLADDLSDKVNNTLNGLLEWGDEQLQRVNNKTAGAGLPQAANIIQQLLEQSTQNLLDALRDLEVQKSQLEQQLLEKATNYKNVAQALTDSMNQCLSGPIGTVRCAVKLNDLIAKVNIANNDLETLLRKSQALVGANLYASKALASVFKQLAKDMIECERDFDEIIDDNLPEPDEDSLSDSSERPLDESSSDEPSFFSDIGSKLIEGGKSLAGKLWRTRRDTETESPSSSTSSSVLSETLTSGLAESGENLLGNITALEGEIEKLENPIAALSTGLAALKELSSTVVELETALAEINSNLPDLSQTVTTTLTELSTWGDTQLELVKSQSNAVGVRQANNVIKLLIERSTGNLQRTQQNFEQQKSQFEKEIEDKIYGYTRDARSLIDTMNQCVAGSISKGRCTSNINRIEVKLNNAQNDLQTVSRKSKLLVKAGTYAKSDIDTVLTELDKKKANSIKDIDIIIKVNPIASTTTTTAQSDSSTSTPDSSSSASESD</sequence>
<dbReference type="OrthoDB" id="7868211at2759"/>
<evidence type="ECO:0000256" key="1">
    <source>
        <dbReference type="SAM" id="Coils"/>
    </source>
</evidence>
<dbReference type="OMA" id="FKAHSTD"/>
<feature type="region of interest" description="Disordered" evidence="2">
    <location>
        <begin position="639"/>
        <end position="832"/>
    </location>
</feature>
<evidence type="ECO:0000313" key="4">
    <source>
        <dbReference type="Proteomes" id="UP000504633"/>
    </source>
</evidence>
<evidence type="ECO:0000313" key="5">
    <source>
        <dbReference type="RefSeq" id="XP_030079061.1"/>
    </source>
</evidence>
<feature type="compositionally biased region" description="Low complexity" evidence="2">
    <location>
        <begin position="1181"/>
        <end position="1196"/>
    </location>
</feature>
<feature type="compositionally biased region" description="Polar residues" evidence="2">
    <location>
        <begin position="316"/>
        <end position="331"/>
    </location>
</feature>
<name>A0A6J2SPP5_DROHY</name>
<feature type="region of interest" description="Disordered" evidence="2">
    <location>
        <begin position="1122"/>
        <end position="1155"/>
    </location>
</feature>
<accession>A0A6J2SPP5</accession>
<feature type="region of interest" description="Disordered" evidence="2">
    <location>
        <begin position="1173"/>
        <end position="1196"/>
    </location>
</feature>
<dbReference type="Proteomes" id="UP000504633">
    <property type="component" value="Unplaced"/>
</dbReference>
<protein>
    <submittedName>
        <fullName evidence="5">Uncharacterized protein LOC111592627</fullName>
    </submittedName>
</protein>
<reference evidence="5" key="1">
    <citation type="submission" date="2025-08" db="UniProtKB">
        <authorList>
            <consortium name="RefSeq"/>
        </authorList>
    </citation>
    <scope>IDENTIFICATION</scope>
    <source>
        <strain evidence="5">15085-1641.00</strain>
        <tissue evidence="5">Whole body</tissue>
    </source>
</reference>
<feature type="compositionally biased region" description="Acidic residues" evidence="2">
    <location>
        <begin position="720"/>
        <end position="733"/>
    </location>
</feature>
<feature type="region of interest" description="Disordered" evidence="2">
    <location>
        <begin position="1426"/>
        <end position="1450"/>
    </location>
</feature>
<feature type="signal peptide" evidence="3">
    <location>
        <begin position="1"/>
        <end position="22"/>
    </location>
</feature>
<feature type="compositionally biased region" description="Polar residues" evidence="2">
    <location>
        <begin position="734"/>
        <end position="745"/>
    </location>
</feature>
<feature type="coiled-coil region" evidence="1">
    <location>
        <begin position="1009"/>
        <end position="1036"/>
    </location>
</feature>
<feature type="compositionally biased region" description="Acidic residues" evidence="2">
    <location>
        <begin position="1122"/>
        <end position="1134"/>
    </location>
</feature>
<organism evidence="4 5">
    <name type="scientific">Drosophila hydei</name>
    <name type="common">Fruit fly</name>
    <dbReference type="NCBI Taxonomy" id="7224"/>
    <lineage>
        <taxon>Eukaryota</taxon>
        <taxon>Metazoa</taxon>
        <taxon>Ecdysozoa</taxon>
        <taxon>Arthropoda</taxon>
        <taxon>Hexapoda</taxon>
        <taxon>Insecta</taxon>
        <taxon>Pterygota</taxon>
        <taxon>Neoptera</taxon>
        <taxon>Endopterygota</taxon>
        <taxon>Diptera</taxon>
        <taxon>Brachycera</taxon>
        <taxon>Muscomorpha</taxon>
        <taxon>Ephydroidea</taxon>
        <taxon>Drosophilidae</taxon>
        <taxon>Drosophila</taxon>
    </lineage>
</organism>
<feature type="coiled-coil region" evidence="1">
    <location>
        <begin position="1301"/>
        <end position="1328"/>
    </location>
</feature>
<evidence type="ECO:0000256" key="3">
    <source>
        <dbReference type="SAM" id="SignalP"/>
    </source>
</evidence>
<feature type="compositionally biased region" description="Low complexity" evidence="2">
    <location>
        <begin position="808"/>
        <end position="832"/>
    </location>
</feature>
<feature type="compositionally biased region" description="Low complexity" evidence="2">
    <location>
        <begin position="746"/>
        <end position="768"/>
    </location>
</feature>
<dbReference type="RefSeq" id="XP_030079061.1">
    <property type="nucleotide sequence ID" value="XM_030223201.1"/>
</dbReference>
<dbReference type="KEGG" id="dhe:111592627"/>
<feature type="compositionally biased region" description="Low complexity" evidence="2">
    <location>
        <begin position="647"/>
        <end position="662"/>
    </location>
</feature>
<feature type="compositionally biased region" description="Low complexity" evidence="2">
    <location>
        <begin position="698"/>
        <end position="719"/>
    </location>
</feature>